<reference evidence="1" key="1">
    <citation type="submission" date="2014-09" db="EMBL/GenBank/DDBJ databases">
        <authorList>
            <person name="Magalhaes I.L.F."/>
            <person name="Oliveira U."/>
            <person name="Santos F.R."/>
            <person name="Vidigal T.H.D.A."/>
            <person name="Brescovit A.D."/>
            <person name="Santos A.J."/>
        </authorList>
    </citation>
    <scope>NUCLEOTIDE SEQUENCE</scope>
    <source>
        <tissue evidence="1">Shoot tissue taken approximately 20 cm above the soil surface</tissue>
    </source>
</reference>
<dbReference type="AlphaFoldDB" id="A0A0A9E3C4"/>
<proteinExistence type="predicted"/>
<organism evidence="1">
    <name type="scientific">Arundo donax</name>
    <name type="common">Giant reed</name>
    <name type="synonym">Donax arundinaceus</name>
    <dbReference type="NCBI Taxonomy" id="35708"/>
    <lineage>
        <taxon>Eukaryota</taxon>
        <taxon>Viridiplantae</taxon>
        <taxon>Streptophyta</taxon>
        <taxon>Embryophyta</taxon>
        <taxon>Tracheophyta</taxon>
        <taxon>Spermatophyta</taxon>
        <taxon>Magnoliopsida</taxon>
        <taxon>Liliopsida</taxon>
        <taxon>Poales</taxon>
        <taxon>Poaceae</taxon>
        <taxon>PACMAD clade</taxon>
        <taxon>Arundinoideae</taxon>
        <taxon>Arundineae</taxon>
        <taxon>Arundo</taxon>
    </lineage>
</organism>
<evidence type="ECO:0000313" key="1">
    <source>
        <dbReference type="EMBL" id="JAD90487.1"/>
    </source>
</evidence>
<name>A0A0A9E3C4_ARUDO</name>
<sequence>MPFLLVYCGYLFDCTRLQNNGSE</sequence>
<reference evidence="1" key="2">
    <citation type="journal article" date="2015" name="Data Brief">
        <title>Shoot transcriptome of the giant reed, Arundo donax.</title>
        <authorList>
            <person name="Barrero R.A."/>
            <person name="Guerrero F.D."/>
            <person name="Moolhuijzen P."/>
            <person name="Goolsby J.A."/>
            <person name="Tidwell J."/>
            <person name="Bellgard S.E."/>
            <person name="Bellgard M.I."/>
        </authorList>
    </citation>
    <scope>NUCLEOTIDE SEQUENCE</scope>
    <source>
        <tissue evidence="1">Shoot tissue taken approximately 20 cm above the soil surface</tissue>
    </source>
</reference>
<dbReference type="EMBL" id="GBRH01207408">
    <property type="protein sequence ID" value="JAD90487.1"/>
    <property type="molecule type" value="Transcribed_RNA"/>
</dbReference>
<accession>A0A0A9E3C4</accession>
<protein>
    <submittedName>
        <fullName evidence="1">Uncharacterized protein</fullName>
    </submittedName>
</protein>